<feature type="transmembrane region" description="Helical" evidence="11">
    <location>
        <begin position="703"/>
        <end position="735"/>
    </location>
</feature>
<evidence type="ECO:0000313" key="14">
    <source>
        <dbReference type="Proteomes" id="UP000596660"/>
    </source>
</evidence>
<dbReference type="PANTHER" id="PTHR31113:SF6">
    <property type="entry name" value="UPF0496 PROTEIN 3"/>
    <property type="match status" value="1"/>
</dbReference>
<keyword evidence="14" id="KW-1185">Reference proteome</keyword>
<dbReference type="EnsemblPlants" id="AUR62031393-RA">
    <property type="protein sequence ID" value="AUR62031393-RA:cds"/>
    <property type="gene ID" value="AUR62031393"/>
</dbReference>
<evidence type="ECO:0000256" key="6">
    <source>
        <dbReference type="ARBA" id="ARBA00022833"/>
    </source>
</evidence>
<evidence type="ECO:0000256" key="7">
    <source>
        <dbReference type="ARBA" id="ARBA00022989"/>
    </source>
</evidence>
<keyword evidence="6" id="KW-0862">Zinc</keyword>
<keyword evidence="3 11" id="KW-0812">Transmembrane</keyword>
<dbReference type="GO" id="GO:0008270">
    <property type="term" value="F:zinc ion binding"/>
    <property type="evidence" value="ECO:0007669"/>
    <property type="project" value="UniProtKB-KW"/>
</dbReference>
<dbReference type="Gramene" id="AUR62031393-RA">
    <property type="protein sequence ID" value="AUR62031393-RA:cds"/>
    <property type="gene ID" value="AUR62031393"/>
</dbReference>
<evidence type="ECO:0000256" key="11">
    <source>
        <dbReference type="SAM" id="Phobius"/>
    </source>
</evidence>
<evidence type="ECO:0000256" key="4">
    <source>
        <dbReference type="ARBA" id="ARBA00022723"/>
    </source>
</evidence>
<comment type="subcellular location">
    <subcellularLocation>
        <location evidence="1">Membrane</location>
    </subcellularLocation>
</comment>
<dbReference type="Pfam" id="PF04434">
    <property type="entry name" value="SWIM"/>
    <property type="match status" value="1"/>
</dbReference>
<evidence type="ECO:0000256" key="2">
    <source>
        <dbReference type="ARBA" id="ARBA00009074"/>
    </source>
</evidence>
<dbReference type="Proteomes" id="UP000596660">
    <property type="component" value="Unplaced"/>
</dbReference>
<reference evidence="13" key="1">
    <citation type="journal article" date="2017" name="Nature">
        <title>The genome of Chenopodium quinoa.</title>
        <authorList>
            <person name="Jarvis D.E."/>
            <person name="Ho Y.S."/>
            <person name="Lightfoot D.J."/>
            <person name="Schmoeckel S.M."/>
            <person name="Li B."/>
            <person name="Borm T.J.A."/>
            <person name="Ohyanagi H."/>
            <person name="Mineta K."/>
            <person name="Michell C.T."/>
            <person name="Saber N."/>
            <person name="Kharbatia N.M."/>
            <person name="Rupper R.R."/>
            <person name="Sharp A.R."/>
            <person name="Dally N."/>
            <person name="Boughton B.A."/>
            <person name="Woo Y.H."/>
            <person name="Gao G."/>
            <person name="Schijlen E.G.W.M."/>
            <person name="Guo X."/>
            <person name="Momin A.A."/>
            <person name="Negrao S."/>
            <person name="Al-Babili S."/>
            <person name="Gehring C."/>
            <person name="Roessner U."/>
            <person name="Jung C."/>
            <person name="Murphy K."/>
            <person name="Arold S.T."/>
            <person name="Gojobori T."/>
            <person name="van der Linden C.G."/>
            <person name="van Loo E.N."/>
            <person name="Jellen E.N."/>
            <person name="Maughan P.J."/>
            <person name="Tester M."/>
        </authorList>
    </citation>
    <scope>NUCLEOTIDE SEQUENCE [LARGE SCALE GENOMIC DNA]</scope>
    <source>
        <strain evidence="13">cv. PI 614886</strain>
    </source>
</reference>
<evidence type="ECO:0000256" key="8">
    <source>
        <dbReference type="ARBA" id="ARBA00023136"/>
    </source>
</evidence>
<dbReference type="Pfam" id="PF05055">
    <property type="entry name" value="DUF677"/>
    <property type="match status" value="1"/>
</dbReference>
<dbReference type="PROSITE" id="PS50966">
    <property type="entry name" value="ZF_SWIM"/>
    <property type="match status" value="1"/>
</dbReference>
<evidence type="ECO:0000256" key="3">
    <source>
        <dbReference type="ARBA" id="ARBA00022692"/>
    </source>
</evidence>
<organism evidence="13 14">
    <name type="scientific">Chenopodium quinoa</name>
    <name type="common">Quinoa</name>
    <dbReference type="NCBI Taxonomy" id="63459"/>
    <lineage>
        <taxon>Eukaryota</taxon>
        <taxon>Viridiplantae</taxon>
        <taxon>Streptophyta</taxon>
        <taxon>Embryophyta</taxon>
        <taxon>Tracheophyta</taxon>
        <taxon>Spermatophyta</taxon>
        <taxon>Magnoliopsida</taxon>
        <taxon>eudicotyledons</taxon>
        <taxon>Gunneridae</taxon>
        <taxon>Pentapetalae</taxon>
        <taxon>Caryophyllales</taxon>
        <taxon>Chenopodiaceae</taxon>
        <taxon>Chenopodioideae</taxon>
        <taxon>Atripliceae</taxon>
        <taxon>Chenopodium</taxon>
    </lineage>
</organism>
<dbReference type="InterPro" id="IPR058594">
    <property type="entry name" value="PB1-like_dom_pln"/>
</dbReference>
<evidence type="ECO:0000313" key="13">
    <source>
        <dbReference type="EnsemblPlants" id="AUR62031393-RA:cds"/>
    </source>
</evidence>
<keyword evidence="8 11" id="KW-0472">Membrane</keyword>
<dbReference type="InterPro" id="IPR007527">
    <property type="entry name" value="Znf_SWIM"/>
</dbReference>
<dbReference type="Pfam" id="PF26130">
    <property type="entry name" value="PB1-like"/>
    <property type="match status" value="1"/>
</dbReference>
<dbReference type="PANTHER" id="PTHR31113">
    <property type="entry name" value="UPF0496 PROTEIN 3-RELATED"/>
    <property type="match status" value="1"/>
</dbReference>
<dbReference type="InterPro" id="IPR007749">
    <property type="entry name" value="DUF677"/>
</dbReference>
<sequence length="852" mass="96685">MAGGGRKERLGKRTLGRHTRFPNYVVKYKPRFNGRVNVFEPRFKFMEPINIRMYYGGHFVTKKNITTYEKKPNVHPTKYGIALRVNVEEVCYFEFAYWIKSDLGFDEIGEIYRKKGCSLHTGRARIDGDKDIAEFLEAPEKDGFYHLYVMHEDKVDDVNRRLLSGHGVGFYTDSESTSGRGSDMASNGVGESLNNQEGGPPTHKVHDFQTKNPRSEFSSTQSKLHKSVSETLLPSKPVHRATRPKLPIISAHKKPPTQFIEISTPSNSASSFPVLPDVTVLTALSTLLETNPEPNTKQLMVIENDTTNFREAEPTGELSDYEVQHFEEDDPELSDNEVQDIEDDDVELSDNEVQDDDIGDNEDIVDSDDEVVSEVGSNDEGPVYPEFNPEEGLKTFNGVIMPTVLKMVHRGLQQVSNMRVSQADLMEFEVDDSGDTYVVNLENKACSCNRWTLMGIPCWHALACIQLRRLDIENFIHPAYHVETYTKAYAPTFKAMPVSTSTELHVPFNVDVREEYANAFRTESYNEFWARVLALSHNDSLSKKSLGSTSTTRLLSYRIFVDHLLDPDQPTVTKLLSLTKNRPKIMSLLTNYFEHTANASFLCGQLLKDTDKLRVKYRSLKKTLESFDFPQFSSSSTNHLPIILTRLTEITKSINPFVNSSSSLARFQAVKSNCSELLKRLESRRDRVKAKLHVLNSFKVSSAVFLVALTTSITIIVITHFVAMSMAVPGLIIAFRGSTSTKQLAKTSAQLDAAAKGTYILNRDLDTISRLVARLDDELEHIRAMVEFWMDRVDDHLHAQAGEEVARQLKRNDAKFMDQLDELEEHLYLCFMTINRARNLVVKEILDLHHPR</sequence>
<feature type="domain" description="SWIM-type" evidence="12">
    <location>
        <begin position="437"/>
        <end position="469"/>
    </location>
</feature>
<accession>A0A803MKQ2</accession>
<evidence type="ECO:0000256" key="9">
    <source>
        <dbReference type="PROSITE-ProRule" id="PRU00325"/>
    </source>
</evidence>
<name>A0A803MKQ2_CHEQI</name>
<keyword evidence="5 9" id="KW-0863">Zinc-finger</keyword>
<reference evidence="13" key="2">
    <citation type="submission" date="2021-03" db="UniProtKB">
        <authorList>
            <consortium name="EnsemblPlants"/>
        </authorList>
    </citation>
    <scope>IDENTIFICATION</scope>
</reference>
<evidence type="ECO:0000256" key="1">
    <source>
        <dbReference type="ARBA" id="ARBA00004370"/>
    </source>
</evidence>
<keyword evidence="7 11" id="KW-1133">Transmembrane helix</keyword>
<evidence type="ECO:0000256" key="10">
    <source>
        <dbReference type="SAM" id="MobiDB-lite"/>
    </source>
</evidence>
<evidence type="ECO:0000259" key="12">
    <source>
        <dbReference type="PROSITE" id="PS50966"/>
    </source>
</evidence>
<dbReference type="AlphaFoldDB" id="A0A803MKQ2"/>
<dbReference type="InterPro" id="IPR006564">
    <property type="entry name" value="Znf_PMZ"/>
</dbReference>
<dbReference type="GO" id="GO:0016020">
    <property type="term" value="C:membrane"/>
    <property type="evidence" value="ECO:0007669"/>
    <property type="project" value="UniProtKB-SubCell"/>
</dbReference>
<keyword evidence="4" id="KW-0479">Metal-binding</keyword>
<feature type="compositionally biased region" description="Polar residues" evidence="10">
    <location>
        <begin position="210"/>
        <end position="222"/>
    </location>
</feature>
<evidence type="ECO:0000256" key="5">
    <source>
        <dbReference type="ARBA" id="ARBA00022771"/>
    </source>
</evidence>
<proteinExistence type="inferred from homology"/>
<protein>
    <recommendedName>
        <fullName evidence="12">SWIM-type domain-containing protein</fullName>
    </recommendedName>
</protein>
<dbReference type="SMART" id="SM00575">
    <property type="entry name" value="ZnF_PMZ"/>
    <property type="match status" value="1"/>
</dbReference>
<feature type="region of interest" description="Disordered" evidence="10">
    <location>
        <begin position="173"/>
        <end position="229"/>
    </location>
</feature>
<comment type="similarity">
    <text evidence="2">Belongs to the UPF0496 family.</text>
</comment>